<evidence type="ECO:0000259" key="1">
    <source>
        <dbReference type="Pfam" id="PF03417"/>
    </source>
</evidence>
<dbReference type="Proteomes" id="UP000007490">
    <property type="component" value="Chromosome"/>
</dbReference>
<dbReference type="RefSeq" id="WP_013645285.1">
    <property type="nucleotide sequence ID" value="NC_015216.1"/>
</dbReference>
<proteinExistence type="predicted"/>
<dbReference type="NCBIfam" id="NF040521">
    <property type="entry name" value="C45_proenzyme"/>
    <property type="match status" value="1"/>
</dbReference>
<dbReference type="Pfam" id="PF03417">
    <property type="entry name" value="AAT"/>
    <property type="match status" value="1"/>
</dbReference>
<organism evidence="2 3">
    <name type="scientific">Methanobacterium lacus (strain AL-21)</name>
    <dbReference type="NCBI Taxonomy" id="877455"/>
    <lineage>
        <taxon>Archaea</taxon>
        <taxon>Methanobacteriati</taxon>
        <taxon>Methanobacteriota</taxon>
        <taxon>Methanomada group</taxon>
        <taxon>Methanobacteria</taxon>
        <taxon>Methanobacteriales</taxon>
        <taxon>Methanobacteriaceae</taxon>
        <taxon>Methanobacterium</taxon>
    </lineage>
</organism>
<reference evidence="2 3" key="2">
    <citation type="journal article" date="2014" name="Int. J. Syst. Evol. Microbiol.">
        <title>Methanobacterium paludis sp. nov. and a novel strain of Methanobacterium lacus isolated from northern peatlands.</title>
        <authorList>
            <person name="Cadillo-Quiroz H."/>
            <person name="Brauer S.L."/>
            <person name="Goodson N."/>
            <person name="Yavitt J.B."/>
            <person name="Zinder S.H."/>
        </authorList>
    </citation>
    <scope>NUCLEOTIDE SEQUENCE [LARGE SCALE GENOMIC DNA]</scope>
    <source>
        <strain evidence="2 3">AL-21</strain>
    </source>
</reference>
<reference evidence="3" key="1">
    <citation type="submission" date="2011-02" db="EMBL/GenBank/DDBJ databases">
        <title>Complete sequence of Methanobacterium sp. AL-21.</title>
        <authorList>
            <consortium name="US DOE Joint Genome Institute"/>
            <person name="Lucas S."/>
            <person name="Copeland A."/>
            <person name="Lapidus A."/>
            <person name="Cheng J.-F."/>
            <person name="Goodwin L."/>
            <person name="Pitluck S."/>
            <person name="Chertkov O."/>
            <person name="Detter J.C."/>
            <person name="Han C."/>
            <person name="Tapia R."/>
            <person name="Land M."/>
            <person name="Hauser L."/>
            <person name="Kyrpides N."/>
            <person name="Ivanova N."/>
            <person name="Mikhailova N."/>
            <person name="Pagani I."/>
            <person name="Cadillo-Quiroz H."/>
            <person name="Imachi H."/>
            <person name="Zinder S."/>
            <person name="Liu W."/>
            <person name="Woyke T."/>
        </authorList>
    </citation>
    <scope>NUCLEOTIDE SEQUENCE [LARGE SCALE GENOMIC DNA]</scope>
    <source>
        <strain evidence="3">AL-21</strain>
    </source>
</reference>
<accession>F0T9Q5</accession>
<dbReference type="GO" id="GO:0016787">
    <property type="term" value="F:hydrolase activity"/>
    <property type="evidence" value="ECO:0007669"/>
    <property type="project" value="UniProtKB-KW"/>
</dbReference>
<dbReference type="EMBL" id="CP002551">
    <property type="protein sequence ID" value="ADZ09934.1"/>
    <property type="molecule type" value="Genomic_DNA"/>
</dbReference>
<gene>
    <name evidence="2" type="ordered locus">Metbo_1710</name>
</gene>
<dbReference type="InterPro" id="IPR047794">
    <property type="entry name" value="C45_proenzyme-like"/>
</dbReference>
<sequence>MILKNEIVVPKADDEYLEVRKLVVKGSDFEIGKDLAKIGMEEYEVELDEYQSPVYGKARQNYMEKNFPALAERALGVADAFNLDPKNTKYDTTVLPFDLGDIACSAIYFPGSLTENKHPCICRNLDWYEGSVTELESALMGIKGKPARKSLSRITTVEFYPDNGYSAVQLGSHDLLNPPMDGVNEKGLFVTILTDLQGLKTPMPFGGAIDTGMSFPQLTTMILNKCATVEEAKFEILQQRIYFPFRAQHFLIGDKDGNVTLFEIDGNSGLYYFIDGIPDQPFIVTNHSMHLYPDPSKFPEYDPKEGYNTFNRWNRLDNYIKNHDGVFTKEDMFEAMSLVYSHYKDPMAAGGSFPFTERSMYTYVADIPEKSIEVKFYRKDGPALDGTDEPSIIFHDPVTLTLNEE</sequence>
<dbReference type="InterPro" id="IPR005079">
    <property type="entry name" value="Peptidase_C45_hydrolase"/>
</dbReference>
<dbReference type="Gene3D" id="3.60.60.10">
    <property type="entry name" value="Penicillin V Acylase, Chain A"/>
    <property type="match status" value="1"/>
</dbReference>
<dbReference type="InterPro" id="IPR029055">
    <property type="entry name" value="Ntn_hydrolases_N"/>
</dbReference>
<evidence type="ECO:0000313" key="2">
    <source>
        <dbReference type="EMBL" id="ADZ09934.1"/>
    </source>
</evidence>
<dbReference type="GeneID" id="10278167"/>
<keyword evidence="3" id="KW-1185">Reference proteome</keyword>
<dbReference type="KEGG" id="mel:Metbo_1710"/>
<evidence type="ECO:0000313" key="3">
    <source>
        <dbReference type="Proteomes" id="UP000007490"/>
    </source>
</evidence>
<dbReference type="HOGENOM" id="CLU_625022_0_0_2"/>
<dbReference type="SUPFAM" id="SSF56235">
    <property type="entry name" value="N-terminal nucleophile aminohydrolases (Ntn hydrolases)"/>
    <property type="match status" value="1"/>
</dbReference>
<protein>
    <submittedName>
        <fullName evidence="2">Choloylglycine hydrolase</fullName>
    </submittedName>
</protein>
<name>F0T9Q5_METLA</name>
<dbReference type="STRING" id="877455.Metbo_1710"/>
<feature type="domain" description="Peptidase C45 hydrolase" evidence="1">
    <location>
        <begin position="180"/>
        <end position="341"/>
    </location>
</feature>
<dbReference type="AlphaFoldDB" id="F0T9Q5"/>
<keyword evidence="2" id="KW-0378">Hydrolase</keyword>
<dbReference type="eggNOG" id="arCOG10445">
    <property type="taxonomic scope" value="Archaea"/>
</dbReference>